<comment type="caution">
    <text evidence="1">The sequence shown here is derived from an EMBL/GenBank/DDBJ whole genome shotgun (WGS) entry which is preliminary data.</text>
</comment>
<organism evidence="1 2">
    <name type="scientific">Candidatus Roizmanbacteria bacterium RIFCSPHIGHO2_01_FULL_39_8</name>
    <dbReference type="NCBI Taxonomy" id="1802033"/>
    <lineage>
        <taxon>Bacteria</taxon>
        <taxon>Candidatus Roizmaniibacteriota</taxon>
    </lineage>
</organism>
<dbReference type="AlphaFoldDB" id="A0A1F7GM27"/>
<dbReference type="Proteomes" id="UP000177026">
    <property type="component" value="Unassembled WGS sequence"/>
</dbReference>
<name>A0A1F7GM27_9BACT</name>
<evidence type="ECO:0000313" key="2">
    <source>
        <dbReference type="Proteomes" id="UP000177026"/>
    </source>
</evidence>
<protein>
    <submittedName>
        <fullName evidence="1">Uncharacterized protein</fullName>
    </submittedName>
</protein>
<gene>
    <name evidence="1" type="ORF">A2866_05645</name>
</gene>
<reference evidence="1 2" key="1">
    <citation type="journal article" date="2016" name="Nat. Commun.">
        <title>Thousands of microbial genomes shed light on interconnected biogeochemical processes in an aquifer system.</title>
        <authorList>
            <person name="Anantharaman K."/>
            <person name="Brown C.T."/>
            <person name="Hug L.A."/>
            <person name="Sharon I."/>
            <person name="Castelle C.J."/>
            <person name="Probst A.J."/>
            <person name="Thomas B.C."/>
            <person name="Singh A."/>
            <person name="Wilkins M.J."/>
            <person name="Karaoz U."/>
            <person name="Brodie E.L."/>
            <person name="Williams K.H."/>
            <person name="Hubbard S.S."/>
            <person name="Banfield J.F."/>
        </authorList>
    </citation>
    <scope>NUCLEOTIDE SEQUENCE [LARGE SCALE GENOMIC DNA]</scope>
</reference>
<evidence type="ECO:0000313" key="1">
    <source>
        <dbReference type="EMBL" id="OGK19776.1"/>
    </source>
</evidence>
<proteinExistence type="predicted"/>
<accession>A0A1F7GM27</accession>
<sequence length="75" mass="8373">MTSVGETKPKIGFLNQLGNLFDSNAYVVLQAHKKLLETDGDQSQELKKDWNRAKDTFGPFIGLAQLLLATRLIKP</sequence>
<dbReference type="EMBL" id="MFZI01000043">
    <property type="protein sequence ID" value="OGK19776.1"/>
    <property type="molecule type" value="Genomic_DNA"/>
</dbReference>